<feature type="transmembrane region" description="Helical" evidence="6">
    <location>
        <begin position="413"/>
        <end position="431"/>
    </location>
</feature>
<dbReference type="AlphaFoldDB" id="A0A0U9HNI7"/>
<feature type="transmembrane region" description="Helical" evidence="6">
    <location>
        <begin position="133"/>
        <end position="156"/>
    </location>
</feature>
<dbReference type="OrthoDB" id="255482at2"/>
<dbReference type="STRING" id="224999.GCA_001485475_01683"/>
<dbReference type="RefSeq" id="WP_059033047.1">
    <property type="nucleotide sequence ID" value="NZ_BSDN01000010.1"/>
</dbReference>
<organism evidence="7">
    <name type="scientific">Tepidanaerobacter syntrophicus</name>
    <dbReference type="NCBI Taxonomy" id="224999"/>
    <lineage>
        <taxon>Bacteria</taxon>
        <taxon>Bacillati</taxon>
        <taxon>Bacillota</taxon>
        <taxon>Clostridia</taxon>
        <taxon>Thermosediminibacterales</taxon>
        <taxon>Tepidanaerobacteraceae</taxon>
        <taxon>Tepidanaerobacter</taxon>
    </lineage>
</organism>
<reference evidence="7" key="1">
    <citation type="journal article" date="2016" name="Genome Announc.">
        <title>Draft Genome Sequence of the Syntrophic Lactate-Degrading Bacterium Tepidanaerobacter syntrophicus JLT.</title>
        <authorList>
            <person name="Matsuura N."/>
            <person name="Ohashi A."/>
            <person name="Tourlousse D.M."/>
            <person name="Sekiguchi Y."/>
        </authorList>
    </citation>
    <scope>NUCLEOTIDE SEQUENCE [LARGE SCALE GENOMIC DNA]</scope>
    <source>
        <strain evidence="7">JL</strain>
    </source>
</reference>
<feature type="transmembrane region" description="Helical" evidence="6">
    <location>
        <begin position="108"/>
        <end position="127"/>
    </location>
</feature>
<feature type="transmembrane region" description="Helical" evidence="6">
    <location>
        <begin position="312"/>
        <end position="336"/>
    </location>
</feature>
<name>A0A0U9HNI7_9FIRM</name>
<comment type="subcellular location">
    <subcellularLocation>
        <location evidence="1">Cell membrane</location>
        <topology evidence="1">Multi-pass membrane protein</topology>
    </subcellularLocation>
</comment>
<dbReference type="Pfam" id="PF03606">
    <property type="entry name" value="DcuC"/>
    <property type="match status" value="1"/>
</dbReference>
<feature type="transmembrane region" description="Helical" evidence="6">
    <location>
        <begin position="163"/>
        <end position="180"/>
    </location>
</feature>
<dbReference type="Proteomes" id="UP000062160">
    <property type="component" value="Unassembled WGS sequence"/>
</dbReference>
<evidence type="ECO:0000313" key="8">
    <source>
        <dbReference type="Proteomes" id="UP000062160"/>
    </source>
</evidence>
<dbReference type="InterPro" id="IPR051679">
    <property type="entry name" value="DASS-Related_Transporters"/>
</dbReference>
<keyword evidence="4 6" id="KW-1133">Transmembrane helix</keyword>
<feature type="transmembrane region" description="Helical" evidence="6">
    <location>
        <begin position="200"/>
        <end position="218"/>
    </location>
</feature>
<keyword evidence="2" id="KW-1003">Cell membrane</keyword>
<evidence type="ECO:0000256" key="5">
    <source>
        <dbReference type="ARBA" id="ARBA00023136"/>
    </source>
</evidence>
<feature type="transmembrane region" description="Helical" evidence="6">
    <location>
        <begin position="12"/>
        <end position="35"/>
    </location>
</feature>
<evidence type="ECO:0000256" key="1">
    <source>
        <dbReference type="ARBA" id="ARBA00004651"/>
    </source>
</evidence>
<feature type="transmembrane region" description="Helical" evidence="6">
    <location>
        <begin position="255"/>
        <end position="276"/>
    </location>
</feature>
<keyword evidence="8" id="KW-1185">Reference proteome</keyword>
<feature type="transmembrane region" description="Helical" evidence="6">
    <location>
        <begin position="282"/>
        <end position="300"/>
    </location>
</feature>
<accession>A0A0U9HNI7</accession>
<protein>
    <submittedName>
        <fullName evidence="7">Uncharacterized membrane protein YfcC, ion transporter superfamily</fullName>
    </submittedName>
</protein>
<dbReference type="InterPro" id="IPR018385">
    <property type="entry name" value="C4_dicarb_anaerob_car-like"/>
</dbReference>
<keyword evidence="5 6" id="KW-0472">Membrane</keyword>
<gene>
    <name evidence="7" type="ORF">TSYNT_8183</name>
</gene>
<evidence type="ECO:0000256" key="3">
    <source>
        <dbReference type="ARBA" id="ARBA00022692"/>
    </source>
</evidence>
<dbReference type="EMBL" id="DF977002">
    <property type="protein sequence ID" value="GAQ25647.1"/>
    <property type="molecule type" value="Genomic_DNA"/>
</dbReference>
<feature type="transmembrane region" description="Helical" evidence="6">
    <location>
        <begin position="443"/>
        <end position="464"/>
    </location>
</feature>
<feature type="transmembrane region" description="Helical" evidence="6">
    <location>
        <begin position="383"/>
        <end position="401"/>
    </location>
</feature>
<feature type="transmembrane region" description="Helical" evidence="6">
    <location>
        <begin position="67"/>
        <end position="84"/>
    </location>
</feature>
<dbReference type="PANTHER" id="PTHR43652">
    <property type="entry name" value="BASIC AMINO ACID ANTIPORTER YFCC-RELATED"/>
    <property type="match status" value="1"/>
</dbReference>
<evidence type="ECO:0000256" key="6">
    <source>
        <dbReference type="SAM" id="Phobius"/>
    </source>
</evidence>
<dbReference type="GO" id="GO:0005886">
    <property type="term" value="C:plasma membrane"/>
    <property type="evidence" value="ECO:0007669"/>
    <property type="project" value="UniProtKB-SubCell"/>
</dbReference>
<dbReference type="PANTHER" id="PTHR43652:SF6">
    <property type="entry name" value="ARGININE REPRESSOR"/>
    <property type="match status" value="1"/>
</dbReference>
<feature type="transmembrane region" description="Helical" evidence="6">
    <location>
        <begin position="356"/>
        <end position="376"/>
    </location>
</feature>
<evidence type="ECO:0000256" key="4">
    <source>
        <dbReference type="ARBA" id="ARBA00022989"/>
    </source>
</evidence>
<evidence type="ECO:0000256" key="2">
    <source>
        <dbReference type="ARBA" id="ARBA00022475"/>
    </source>
</evidence>
<keyword evidence="3 6" id="KW-0812">Transmembrane</keyword>
<sequence>MKKEKKQVGINPFVLIFAVIFICGLLTFVITPGTLTDGVYTPLPKNQLNFNNLFNIFRAVPYGIKDSANIVILILTVGGALEVYKKTGAIDAGILTVVQKFGKSSQTMLLVALIVLFSAIGGFLGWIETLIPFVPLVVATVLALGYDAMTAVAVCIIGAMGGFIAGPTNLYTVGVANGILQKMGVLPEGSDLFVGLGLRVILWIVITAVSTIYILVYANKVLKDPSKSLVADIDVSDIRLDTTKADEAKLTTPQVMVLLTIVGAVVLTVIGMKYGINGVKWAIDDVSAVFLLSGILSGIIGKMSAGDIADCLIAGAKGSIGGAMVVGVARGVYWVLNAANVNATIIYSAIKLLEGTSPFVAAIGIVIIVTFINGLIPSGSGKGALLIPILVPIGLSLGLTHQTTVLAYQFGDGITNMFWFSYGTLLIFLSYGKVPLDKWYKFFIPLMGIFYVIAFVFIVIALKIGY</sequence>
<proteinExistence type="predicted"/>
<evidence type="ECO:0000313" key="7">
    <source>
        <dbReference type="EMBL" id="GAQ25647.1"/>
    </source>
</evidence>